<accession>A0ABR4DKH1</accession>
<dbReference type="RefSeq" id="XP_070869574.1">
    <property type="nucleotide sequence ID" value="XM_071008455.1"/>
</dbReference>
<protein>
    <submittedName>
        <fullName evidence="2">Uncharacterized protein</fullName>
    </submittedName>
</protein>
<evidence type="ECO:0000313" key="3">
    <source>
        <dbReference type="Proteomes" id="UP001600064"/>
    </source>
</evidence>
<sequence length="415" mass="47791">MDTLEGALETVPMVGTAPWTASLNRQLSITGVPLSEALKAMVIDAFWPLPDQNCDNVLKQILYFEPYFNHFQKEYRNPSKPSIAIQSYEDMVALLRIIKSNSTQSLNHLLTTIRTTALATHITTATDERLLSSIEFIVRCWLMINVNVVNDMPEKPPQQYPYPKPRVKELPWLRTESLAQTIRKNLDPYGYGSGGAEDGQQASWPVSPMGKLRQGKVPETDEFSPYLNVVDMERIAGFKINWTNTLAEHLTLRRKYLYLFSQVTALRRLEQSGTSRGILPDGLIEETLETMNLLIPIESAACNKWLKRQTQKHGLDDPLHFRDYRNGSPDRDVERFRYWRERLLKLSDVFMRTKPQSPIGWWYDDRDKGYWWNYWLVFGALACTVLFGLLSVILGFLQLDVAKKQLNSEQKQAGL</sequence>
<name>A0ABR4DKH1_9PEZI</name>
<dbReference type="EMBL" id="JAZGUE010000001">
    <property type="protein sequence ID" value="KAL2270850.1"/>
    <property type="molecule type" value="Genomic_DNA"/>
</dbReference>
<keyword evidence="1" id="KW-0472">Membrane</keyword>
<evidence type="ECO:0000256" key="1">
    <source>
        <dbReference type="SAM" id="Phobius"/>
    </source>
</evidence>
<keyword evidence="1" id="KW-0812">Transmembrane</keyword>
<organism evidence="2 3">
    <name type="scientific">Remersonia thermophila</name>
    <dbReference type="NCBI Taxonomy" id="72144"/>
    <lineage>
        <taxon>Eukaryota</taxon>
        <taxon>Fungi</taxon>
        <taxon>Dikarya</taxon>
        <taxon>Ascomycota</taxon>
        <taxon>Pezizomycotina</taxon>
        <taxon>Sordariomycetes</taxon>
        <taxon>Sordariomycetidae</taxon>
        <taxon>Sordariales</taxon>
        <taxon>Sordariales incertae sedis</taxon>
        <taxon>Remersonia</taxon>
    </lineage>
</organism>
<proteinExistence type="predicted"/>
<feature type="transmembrane region" description="Helical" evidence="1">
    <location>
        <begin position="374"/>
        <end position="397"/>
    </location>
</feature>
<keyword evidence="3" id="KW-1185">Reference proteome</keyword>
<gene>
    <name evidence="2" type="ORF">VTJ83DRAFT_221</name>
</gene>
<reference evidence="2 3" key="1">
    <citation type="journal article" date="2024" name="Commun. Biol.">
        <title>Comparative genomic analysis of thermophilic fungi reveals convergent evolutionary adaptations and gene losses.</title>
        <authorList>
            <person name="Steindorff A.S."/>
            <person name="Aguilar-Pontes M.V."/>
            <person name="Robinson A.J."/>
            <person name="Andreopoulos B."/>
            <person name="LaButti K."/>
            <person name="Kuo A."/>
            <person name="Mondo S."/>
            <person name="Riley R."/>
            <person name="Otillar R."/>
            <person name="Haridas S."/>
            <person name="Lipzen A."/>
            <person name="Grimwood J."/>
            <person name="Schmutz J."/>
            <person name="Clum A."/>
            <person name="Reid I.D."/>
            <person name="Moisan M.C."/>
            <person name="Butler G."/>
            <person name="Nguyen T.T.M."/>
            <person name="Dewar K."/>
            <person name="Conant G."/>
            <person name="Drula E."/>
            <person name="Henrissat B."/>
            <person name="Hansel C."/>
            <person name="Singer S."/>
            <person name="Hutchinson M.I."/>
            <person name="de Vries R.P."/>
            <person name="Natvig D.O."/>
            <person name="Powell A.J."/>
            <person name="Tsang A."/>
            <person name="Grigoriev I.V."/>
        </authorList>
    </citation>
    <scope>NUCLEOTIDE SEQUENCE [LARGE SCALE GENOMIC DNA]</scope>
    <source>
        <strain evidence="2 3">ATCC 22073</strain>
    </source>
</reference>
<keyword evidence="1" id="KW-1133">Transmembrane helix</keyword>
<comment type="caution">
    <text evidence="2">The sequence shown here is derived from an EMBL/GenBank/DDBJ whole genome shotgun (WGS) entry which is preliminary data.</text>
</comment>
<dbReference type="GeneID" id="98123099"/>
<dbReference type="Proteomes" id="UP001600064">
    <property type="component" value="Unassembled WGS sequence"/>
</dbReference>
<evidence type="ECO:0000313" key="2">
    <source>
        <dbReference type="EMBL" id="KAL2270850.1"/>
    </source>
</evidence>